<dbReference type="InterPro" id="IPR013538">
    <property type="entry name" value="ASHA1/2-like_C"/>
</dbReference>
<reference evidence="3 4" key="1">
    <citation type="submission" date="2018-08" db="EMBL/GenBank/DDBJ databases">
        <title>Sequencing the genomes of 1000 actinobacteria strains.</title>
        <authorList>
            <person name="Klenk H.-P."/>
        </authorList>
    </citation>
    <scope>NUCLEOTIDE SEQUENCE [LARGE SCALE GENOMIC DNA]</scope>
    <source>
        <strain evidence="3 4">DSM 44099</strain>
    </source>
</reference>
<dbReference type="OrthoDB" id="9803476at2"/>
<comment type="similarity">
    <text evidence="1">Belongs to the AHA1 family.</text>
</comment>
<comment type="caution">
    <text evidence="3">The sequence shown here is derived from an EMBL/GenBank/DDBJ whole genome shotgun (WGS) entry which is preliminary data.</text>
</comment>
<feature type="domain" description="Activator of Hsp90 ATPase homologue 1/2-like C-terminal" evidence="2">
    <location>
        <begin position="32"/>
        <end position="137"/>
    </location>
</feature>
<dbReference type="InterPro" id="IPR023393">
    <property type="entry name" value="START-like_dom_sf"/>
</dbReference>
<keyword evidence="4" id="KW-1185">Reference proteome</keyword>
<name>A0A3D9ZFA9_9ACTN</name>
<accession>A0A3D9ZFA9</accession>
<proteinExistence type="inferred from homology"/>
<dbReference type="Pfam" id="PF08327">
    <property type="entry name" value="AHSA1"/>
    <property type="match status" value="1"/>
</dbReference>
<dbReference type="Gene3D" id="3.30.530.20">
    <property type="match status" value="1"/>
</dbReference>
<dbReference type="Proteomes" id="UP000256913">
    <property type="component" value="Unassembled WGS sequence"/>
</dbReference>
<evidence type="ECO:0000313" key="4">
    <source>
        <dbReference type="Proteomes" id="UP000256913"/>
    </source>
</evidence>
<sequence>MKPYEPGPLAEARTEQAADGRWTLVFIRDFPHPPPRVWRALTAPGELGEWAPYTADRDLAALGPATLTMIDGDQNADIAVEVTEVDPERTLTYSWGTDILRWNVAAIAMGSRLTLHHTVSDPSWIPQVAAGWHICLDVAEHLLSGNPVGPIRGNEARAYGWESLRDAYALKLDHPSTEES</sequence>
<evidence type="ECO:0000256" key="1">
    <source>
        <dbReference type="ARBA" id="ARBA00006817"/>
    </source>
</evidence>
<evidence type="ECO:0000313" key="3">
    <source>
        <dbReference type="EMBL" id="REF96106.1"/>
    </source>
</evidence>
<dbReference type="CDD" id="cd08899">
    <property type="entry name" value="SRPBCC_CalC_Aha1-like_6"/>
    <property type="match status" value="1"/>
</dbReference>
<dbReference type="AlphaFoldDB" id="A0A3D9ZFA9"/>
<protein>
    <submittedName>
        <fullName evidence="3">Activator of Hsp90 ATPase-like protein</fullName>
    </submittedName>
</protein>
<organism evidence="3 4">
    <name type="scientific">Asanoa ferruginea</name>
    <dbReference type="NCBI Taxonomy" id="53367"/>
    <lineage>
        <taxon>Bacteria</taxon>
        <taxon>Bacillati</taxon>
        <taxon>Actinomycetota</taxon>
        <taxon>Actinomycetes</taxon>
        <taxon>Micromonosporales</taxon>
        <taxon>Micromonosporaceae</taxon>
        <taxon>Asanoa</taxon>
    </lineage>
</organism>
<dbReference type="RefSeq" id="WP_116067682.1">
    <property type="nucleotide sequence ID" value="NZ_BONB01000013.1"/>
</dbReference>
<evidence type="ECO:0000259" key="2">
    <source>
        <dbReference type="Pfam" id="PF08327"/>
    </source>
</evidence>
<dbReference type="SUPFAM" id="SSF55961">
    <property type="entry name" value="Bet v1-like"/>
    <property type="match status" value="1"/>
</dbReference>
<gene>
    <name evidence="3" type="ORF">DFJ67_2074</name>
</gene>
<dbReference type="EMBL" id="QUMQ01000001">
    <property type="protein sequence ID" value="REF96106.1"/>
    <property type="molecule type" value="Genomic_DNA"/>
</dbReference>